<dbReference type="RefSeq" id="WP_045799002.1">
    <property type="nucleotide sequence ID" value="NZ_LAOI01000001.1"/>
</dbReference>
<sequence length="327" mass="37338">MKELIEFLESRGLYNDDFKKDNTLLNLGYKKIDDSGVKELAEVLKHNFTVTELYLDYNGISDNGVKELAEMLKVNSTLTTLYLSKNNISNLGAMELLEVLKFNSTVSINVDQNNIGKSEKNLIDSYSQRNKNLAERKALNTKFLENDQLQKLSDELSNKIINNITINTKDKTIILDTIQDILQKAKFFTSKIYIKQIESSFQELLDSKPTKAKVMKMEEDIDNLIEQQTITIFNESINKLNYKIANDTTINIKDKAIIEDTMVNITDKAKKFNNIIELEKIITFMQKLFVGQPKKIGFIMAEELIDNCLIEQQNDDISLAGSDATFG</sequence>
<dbReference type="PROSITE" id="PS51450">
    <property type="entry name" value="LRR"/>
    <property type="match status" value="1"/>
</dbReference>
<dbReference type="Proteomes" id="UP000033661">
    <property type="component" value="Unassembled WGS sequence"/>
</dbReference>
<dbReference type="AlphaFoldDB" id="A0A0F3QCN9"/>
<accession>A0A0F3QCN9</accession>
<dbReference type="PATRIC" id="fig|1359193.3.peg.998"/>
<dbReference type="SMART" id="SM00368">
    <property type="entry name" value="LRR_RI"/>
    <property type="match status" value="3"/>
</dbReference>
<dbReference type="InterPro" id="IPR052394">
    <property type="entry name" value="LRR-containing"/>
</dbReference>
<dbReference type="Gene3D" id="3.80.10.10">
    <property type="entry name" value="Ribonuclease Inhibitor"/>
    <property type="match status" value="1"/>
</dbReference>
<gene>
    <name evidence="1" type="ORF">RBEAN4_1035</name>
</gene>
<evidence type="ECO:0000313" key="2">
    <source>
        <dbReference type="Proteomes" id="UP000033661"/>
    </source>
</evidence>
<dbReference type="InterPro" id="IPR001611">
    <property type="entry name" value="Leu-rich_rpt"/>
</dbReference>
<dbReference type="EMBL" id="LAOI01000001">
    <property type="protein sequence ID" value="KJV90037.1"/>
    <property type="molecule type" value="Genomic_DNA"/>
</dbReference>
<evidence type="ECO:0000313" key="1">
    <source>
        <dbReference type="EMBL" id="KJV90037.1"/>
    </source>
</evidence>
<protein>
    <submittedName>
        <fullName evidence="1">Leucine Rich repeat family protein</fullName>
    </submittedName>
</protein>
<proteinExistence type="predicted"/>
<reference evidence="1 2" key="1">
    <citation type="submission" date="2015-02" db="EMBL/GenBank/DDBJ databases">
        <title>Genome Sequencing of Rickettsiales.</title>
        <authorList>
            <person name="Daugherty S.C."/>
            <person name="Su Q."/>
            <person name="Abolude K."/>
            <person name="Beier-Sexton M."/>
            <person name="Carlyon J.A."/>
            <person name="Carter R."/>
            <person name="Day N.P."/>
            <person name="Dumler S.J."/>
            <person name="Dyachenko V."/>
            <person name="Godinez A."/>
            <person name="Kurtti T.J."/>
            <person name="Lichay M."/>
            <person name="Mullins K.E."/>
            <person name="Ott S."/>
            <person name="Pappas-Brown V."/>
            <person name="Paris D.H."/>
            <person name="Patel P."/>
            <person name="Richards A.L."/>
            <person name="Sadzewicz L."/>
            <person name="Sears K."/>
            <person name="Seidman D."/>
            <person name="Sengamalay N."/>
            <person name="Stenos J."/>
            <person name="Tallon L.J."/>
            <person name="Vincent G."/>
            <person name="Fraser C.M."/>
            <person name="Munderloh U."/>
            <person name="Dunning-Hotopp J.C."/>
        </authorList>
    </citation>
    <scope>NUCLEOTIDE SEQUENCE [LARGE SCALE GENOMIC DNA]</scope>
    <source>
        <strain evidence="1 2">RML An4</strain>
    </source>
</reference>
<keyword evidence="2" id="KW-1185">Reference proteome</keyword>
<dbReference type="PANTHER" id="PTHR24114:SF2">
    <property type="entry name" value="F-BOX DOMAIN-CONTAINING PROTEIN-RELATED"/>
    <property type="match status" value="1"/>
</dbReference>
<comment type="caution">
    <text evidence="1">The sequence shown here is derived from an EMBL/GenBank/DDBJ whole genome shotgun (WGS) entry which is preliminary data.</text>
</comment>
<dbReference type="InterPro" id="IPR032675">
    <property type="entry name" value="LRR_dom_sf"/>
</dbReference>
<organism evidence="1 2">
    <name type="scientific">Rickettsia bellii str. RML An4</name>
    <dbReference type="NCBI Taxonomy" id="1359193"/>
    <lineage>
        <taxon>Bacteria</taxon>
        <taxon>Pseudomonadati</taxon>
        <taxon>Pseudomonadota</taxon>
        <taxon>Alphaproteobacteria</taxon>
        <taxon>Rickettsiales</taxon>
        <taxon>Rickettsiaceae</taxon>
        <taxon>Rickettsieae</taxon>
        <taxon>Rickettsia</taxon>
        <taxon>belli group</taxon>
    </lineage>
</organism>
<name>A0A0F3QCN9_RICBE</name>
<dbReference type="PANTHER" id="PTHR24114">
    <property type="entry name" value="LEUCINE RICH REPEAT FAMILY PROTEIN"/>
    <property type="match status" value="1"/>
</dbReference>
<dbReference type="Pfam" id="PF13516">
    <property type="entry name" value="LRR_6"/>
    <property type="match status" value="2"/>
</dbReference>
<dbReference type="SUPFAM" id="SSF52047">
    <property type="entry name" value="RNI-like"/>
    <property type="match status" value="1"/>
</dbReference>